<keyword evidence="1" id="KW-0812">Transmembrane</keyword>
<keyword evidence="1" id="KW-0472">Membrane</keyword>
<dbReference type="GO" id="GO:0016020">
    <property type="term" value="C:membrane"/>
    <property type="evidence" value="ECO:0007669"/>
    <property type="project" value="TreeGrafter"/>
</dbReference>
<feature type="transmembrane region" description="Helical" evidence="1">
    <location>
        <begin position="31"/>
        <end position="51"/>
    </location>
</feature>
<organism evidence="4 5">
    <name type="scientific">Photobacterium piscicola</name>
    <dbReference type="NCBI Taxonomy" id="1378299"/>
    <lineage>
        <taxon>Bacteria</taxon>
        <taxon>Pseudomonadati</taxon>
        <taxon>Pseudomonadota</taxon>
        <taxon>Gammaproteobacteria</taxon>
        <taxon>Vibrionales</taxon>
        <taxon>Vibrionaceae</taxon>
        <taxon>Photobacterium</taxon>
    </lineage>
</organism>
<dbReference type="InterPro" id="IPR050879">
    <property type="entry name" value="Acyltransferase_3"/>
</dbReference>
<feature type="transmembrane region" description="Helical" evidence="1">
    <location>
        <begin position="166"/>
        <end position="185"/>
    </location>
</feature>
<feature type="transmembrane region" description="Helical" evidence="1">
    <location>
        <begin position="301"/>
        <end position="321"/>
    </location>
</feature>
<dbReference type="InterPro" id="IPR043968">
    <property type="entry name" value="SGNH"/>
</dbReference>
<keyword evidence="4" id="KW-0012">Acyltransferase</keyword>
<feature type="domain" description="SGNH" evidence="3">
    <location>
        <begin position="392"/>
        <end position="615"/>
    </location>
</feature>
<dbReference type="GO" id="GO:0009103">
    <property type="term" value="P:lipopolysaccharide biosynthetic process"/>
    <property type="evidence" value="ECO:0007669"/>
    <property type="project" value="TreeGrafter"/>
</dbReference>
<sequence length="629" mass="71768">MKFREDINGLRAIAVIAVVLFHFNSSLIPGGFAGVDVFFVISGFLMTSIIFRGLENNNFSVLSFYKARAVRIIPALLAVCITVLIFCWFFLMPLKLEALGRHVIGSISFLSNIFYWKESGYFDTSSQTKWLLHTWSLSVEWQFYILYPIALIILKKIFSLNSIKKILILTTVIGLGISIYASYYWPSPAYFLLPTRAWEMLAGGLVFLYPIELSQPRKKHLEWIGLLLVLLSYVFISKSDMWPGYLALIPVVGAALVILANNSNSPITSNKIMKNIGLWSYSIYLWHWPVVVIGHYFNIKYWAVIGIPLSVLLGFISYTVIEKNKVSLKAIILPFILILGLAYTVSSNIGLFYNIPTINLKAITTNTKTDHNSAYTWAHIRTLDKKDFVEQNKEKVLVIGDSQAGDFTNSLYDADLNKNIEIVSRIVEADCGFFYLPPAEQNIAFSQSPTIKGNQMWQNKCRTFIKNVDKGDVVEQANVIILAMYWRDVNMNWIFKSIQNIRAKNQHAKIYVIGGKSFNAQISTLAYESYNKKLDLSRYAKANIASNVRENRAVQNEQFEAKAKLPKYNYNFINMTTIMCHSDRCDVVDKKGNSFYFDSRHTTRAGTQYIADQLQKKQLFNEILAPENQ</sequence>
<feature type="transmembrane region" description="Helical" evidence="1">
    <location>
        <begin position="272"/>
        <end position="289"/>
    </location>
</feature>
<feature type="transmembrane region" description="Helical" evidence="1">
    <location>
        <begin position="72"/>
        <end position="91"/>
    </location>
</feature>
<accession>A0A1T5I2Q6</accession>
<dbReference type="PANTHER" id="PTHR23028:SF53">
    <property type="entry name" value="ACYL_TRANSF_3 DOMAIN-CONTAINING PROTEIN"/>
    <property type="match status" value="1"/>
</dbReference>
<dbReference type="PANTHER" id="PTHR23028">
    <property type="entry name" value="ACETYLTRANSFERASE"/>
    <property type="match status" value="1"/>
</dbReference>
<evidence type="ECO:0000259" key="3">
    <source>
        <dbReference type="Pfam" id="PF19040"/>
    </source>
</evidence>
<evidence type="ECO:0000313" key="4">
    <source>
        <dbReference type="EMBL" id="SKC33276.1"/>
    </source>
</evidence>
<dbReference type="RefSeq" id="WP_080158246.1">
    <property type="nucleotide sequence ID" value="NZ_FUZI01000005.1"/>
</dbReference>
<name>A0A1T5I2Q6_9GAMM</name>
<dbReference type="AlphaFoldDB" id="A0A1T5I2Q6"/>
<evidence type="ECO:0000313" key="5">
    <source>
        <dbReference type="Proteomes" id="UP000189966"/>
    </source>
</evidence>
<keyword evidence="4" id="KW-0808">Transferase</keyword>
<dbReference type="Pfam" id="PF19040">
    <property type="entry name" value="SGNH"/>
    <property type="match status" value="1"/>
</dbReference>
<evidence type="ECO:0000259" key="2">
    <source>
        <dbReference type="Pfam" id="PF01757"/>
    </source>
</evidence>
<feature type="transmembrane region" description="Helical" evidence="1">
    <location>
        <begin position="130"/>
        <end position="154"/>
    </location>
</feature>
<feature type="domain" description="Acyltransferase 3" evidence="2">
    <location>
        <begin position="6"/>
        <end position="316"/>
    </location>
</feature>
<feature type="transmembrane region" description="Helical" evidence="1">
    <location>
        <begin position="333"/>
        <end position="353"/>
    </location>
</feature>
<reference evidence="4 5" key="1">
    <citation type="submission" date="2017-02" db="EMBL/GenBank/DDBJ databases">
        <authorList>
            <person name="Peterson S.W."/>
        </authorList>
    </citation>
    <scope>NUCLEOTIDE SEQUENCE [LARGE SCALE GENOMIC DNA]</scope>
    <source>
        <strain evidence="5">type strain: NCCB 100098</strain>
    </source>
</reference>
<keyword evidence="1" id="KW-1133">Transmembrane helix</keyword>
<feature type="transmembrane region" description="Helical" evidence="1">
    <location>
        <begin position="7"/>
        <end position="25"/>
    </location>
</feature>
<protein>
    <submittedName>
        <fullName evidence="4">O-acetyltransferase OatA</fullName>
        <ecNumber evidence="4">2.3.1.-</ecNumber>
    </submittedName>
</protein>
<gene>
    <name evidence="4" type="primary">oatA_3</name>
    <name evidence="4" type="ORF">CZ809_02847</name>
</gene>
<feature type="transmembrane region" description="Helical" evidence="1">
    <location>
        <begin position="242"/>
        <end position="260"/>
    </location>
</feature>
<dbReference type="GO" id="GO:0016747">
    <property type="term" value="F:acyltransferase activity, transferring groups other than amino-acyl groups"/>
    <property type="evidence" value="ECO:0007669"/>
    <property type="project" value="InterPro"/>
</dbReference>
<feature type="transmembrane region" description="Helical" evidence="1">
    <location>
        <begin position="191"/>
        <end position="209"/>
    </location>
</feature>
<dbReference type="EC" id="2.3.1.-" evidence="4"/>
<dbReference type="EMBL" id="FUZI01000005">
    <property type="protein sequence ID" value="SKC33276.1"/>
    <property type="molecule type" value="Genomic_DNA"/>
</dbReference>
<dbReference type="Proteomes" id="UP000189966">
    <property type="component" value="Unassembled WGS sequence"/>
</dbReference>
<dbReference type="Pfam" id="PF01757">
    <property type="entry name" value="Acyl_transf_3"/>
    <property type="match status" value="1"/>
</dbReference>
<evidence type="ECO:0000256" key="1">
    <source>
        <dbReference type="SAM" id="Phobius"/>
    </source>
</evidence>
<dbReference type="OrthoDB" id="9767863at2"/>
<proteinExistence type="predicted"/>
<feature type="transmembrane region" description="Helical" evidence="1">
    <location>
        <begin position="221"/>
        <end position="236"/>
    </location>
</feature>
<dbReference type="InterPro" id="IPR002656">
    <property type="entry name" value="Acyl_transf_3_dom"/>
</dbReference>